<dbReference type="eggNOG" id="ENOG502ZDRF">
    <property type="taxonomic scope" value="Bacteria"/>
</dbReference>
<dbReference type="EMBL" id="CP003065">
    <property type="protein sequence ID" value="AEV69715.1"/>
    <property type="molecule type" value="Genomic_DNA"/>
</dbReference>
<keyword evidence="2" id="KW-1185">Reference proteome</keyword>
<organism evidence="1 2">
    <name type="scientific">Acetivibrio clariflavus (strain DSM 19732 / NBRC 101661 / EBR45)</name>
    <name type="common">Clostridium clariflavum</name>
    <dbReference type="NCBI Taxonomy" id="720554"/>
    <lineage>
        <taxon>Bacteria</taxon>
        <taxon>Bacillati</taxon>
        <taxon>Bacillota</taxon>
        <taxon>Clostridia</taxon>
        <taxon>Eubacteriales</taxon>
        <taxon>Oscillospiraceae</taxon>
        <taxon>Acetivibrio</taxon>
    </lineage>
</organism>
<name>G8LW68_ACECE</name>
<protein>
    <submittedName>
        <fullName evidence="1">Uncharacterized protein</fullName>
    </submittedName>
</protein>
<dbReference type="Proteomes" id="UP000005435">
    <property type="component" value="Chromosome"/>
</dbReference>
<sequence length="58" mass="6943">MDNFTQKLIREIAEKNSLLNSFDQNYDSNRESAESIKVQLDSLLYQYYKTLRYADDEN</sequence>
<reference evidence="2" key="1">
    <citation type="submission" date="2011-12" db="EMBL/GenBank/DDBJ databases">
        <title>Complete sequence of Clostridium clariflavum DSM 19732.</title>
        <authorList>
            <consortium name="US DOE Joint Genome Institute"/>
            <person name="Lucas S."/>
            <person name="Han J."/>
            <person name="Lapidus A."/>
            <person name="Cheng J.-F."/>
            <person name="Goodwin L."/>
            <person name="Pitluck S."/>
            <person name="Peters L."/>
            <person name="Teshima H."/>
            <person name="Detter J.C."/>
            <person name="Han C."/>
            <person name="Tapia R."/>
            <person name="Land M."/>
            <person name="Hauser L."/>
            <person name="Kyrpides N."/>
            <person name="Ivanova N."/>
            <person name="Pagani I."/>
            <person name="Kitzmiller T."/>
            <person name="Lynd L."/>
            <person name="Izquierdo J."/>
            <person name="Woyke T."/>
        </authorList>
    </citation>
    <scope>NUCLEOTIDE SEQUENCE [LARGE SCALE GENOMIC DNA]</scope>
    <source>
        <strain evidence="2">DSM 19732 / NBRC 101661 / EBR45</strain>
    </source>
</reference>
<evidence type="ECO:0000313" key="1">
    <source>
        <dbReference type="EMBL" id="AEV69715.1"/>
    </source>
</evidence>
<gene>
    <name evidence="1" type="ordered locus">Clocl_3197</name>
</gene>
<proteinExistence type="predicted"/>
<evidence type="ECO:0000313" key="2">
    <source>
        <dbReference type="Proteomes" id="UP000005435"/>
    </source>
</evidence>
<reference evidence="1 2" key="2">
    <citation type="journal article" date="2012" name="Stand. Genomic Sci.">
        <title>Complete Genome Sequence of Clostridium clariflavum DSM 19732.</title>
        <authorList>
            <person name="Izquierdo J.A."/>
            <person name="Goodwin L."/>
            <person name="Davenport K.W."/>
            <person name="Teshima H."/>
            <person name="Bruce D."/>
            <person name="Detter C."/>
            <person name="Tapia R."/>
            <person name="Han S."/>
            <person name="Land M."/>
            <person name="Hauser L."/>
            <person name="Jeffries C.D."/>
            <person name="Han J."/>
            <person name="Pitluck S."/>
            <person name="Nolan M."/>
            <person name="Chen A."/>
            <person name="Huntemann M."/>
            <person name="Mavromatis K."/>
            <person name="Mikhailova N."/>
            <person name="Liolios K."/>
            <person name="Woyke T."/>
            <person name="Lynd L.R."/>
        </authorList>
    </citation>
    <scope>NUCLEOTIDE SEQUENCE [LARGE SCALE GENOMIC DNA]</scope>
    <source>
        <strain evidence="2">DSM 19732 / NBRC 101661 / EBR45</strain>
    </source>
</reference>
<accession>G8LW68</accession>
<dbReference type="AlphaFoldDB" id="G8LW68"/>
<dbReference type="RefSeq" id="WP_014256250.1">
    <property type="nucleotide sequence ID" value="NC_016627.1"/>
</dbReference>
<dbReference type="KEGG" id="ccl:Clocl_3197"/>
<dbReference type="HOGENOM" id="CLU_3006352_0_0_9"/>